<keyword evidence="4" id="KW-1015">Disulfide bond</keyword>
<keyword evidence="1" id="KW-0800">Toxin</keyword>
<evidence type="ECO:0000313" key="7">
    <source>
        <dbReference type="EMBL" id="EFY86301.1"/>
    </source>
</evidence>
<dbReference type="InParanoid" id="E9ECT4"/>
<dbReference type="InterPro" id="IPR001144">
    <property type="entry name" value="Enterotoxin_A"/>
</dbReference>
<name>E9ECT4_METAQ</name>
<feature type="signal peptide" evidence="6">
    <location>
        <begin position="1"/>
        <end position="21"/>
    </location>
</feature>
<dbReference type="OrthoDB" id="4928190at2759"/>
<evidence type="ECO:0000256" key="5">
    <source>
        <dbReference type="SAM" id="MobiDB-lite"/>
    </source>
</evidence>
<feature type="chain" id="PRO_5003239096" description="Heat-labile enterotoxin IIB, A chain" evidence="6">
    <location>
        <begin position="22"/>
        <end position="578"/>
    </location>
</feature>
<dbReference type="AlphaFoldDB" id="E9ECT4"/>
<reference evidence="7 8" key="1">
    <citation type="journal article" date="2011" name="PLoS Genet.">
        <title>Genome sequencing and comparative transcriptomics of the model entomopathogenic fungi Metarhizium anisopliae and M. acridum.</title>
        <authorList>
            <person name="Gao Q."/>
            <person name="Jin K."/>
            <person name="Ying S.H."/>
            <person name="Zhang Y."/>
            <person name="Xiao G."/>
            <person name="Shang Y."/>
            <person name="Duan Z."/>
            <person name="Hu X."/>
            <person name="Xie X.Q."/>
            <person name="Zhou G."/>
            <person name="Peng G."/>
            <person name="Luo Z."/>
            <person name="Huang W."/>
            <person name="Wang B."/>
            <person name="Fang W."/>
            <person name="Wang S."/>
            <person name="Zhong Y."/>
            <person name="Ma L.J."/>
            <person name="St Leger R.J."/>
            <person name="Zhao G.P."/>
            <person name="Pei Y."/>
            <person name="Feng M.G."/>
            <person name="Xia Y."/>
            <person name="Wang C."/>
        </authorList>
    </citation>
    <scope>NUCLEOTIDE SEQUENCE [LARGE SCALE GENOMIC DNA]</scope>
    <source>
        <strain evidence="7 8">CQMa 102</strain>
    </source>
</reference>
<dbReference type="Pfam" id="PF01375">
    <property type="entry name" value="Enterotoxin_a"/>
    <property type="match status" value="1"/>
</dbReference>
<dbReference type="HOGENOM" id="CLU_022037_0_0_1"/>
<evidence type="ECO:0008006" key="9">
    <source>
        <dbReference type="Google" id="ProtNLM"/>
    </source>
</evidence>
<feature type="region of interest" description="Disordered" evidence="5">
    <location>
        <begin position="530"/>
        <end position="558"/>
    </location>
</feature>
<dbReference type="eggNOG" id="ENOG502T5WQ">
    <property type="taxonomic scope" value="Eukaryota"/>
</dbReference>
<keyword evidence="2 6" id="KW-0732">Signal</keyword>
<evidence type="ECO:0000256" key="4">
    <source>
        <dbReference type="ARBA" id="ARBA00023157"/>
    </source>
</evidence>
<dbReference type="Gene3D" id="3.90.210.10">
    <property type="entry name" value="Heat-Labile Enterotoxin, subunit A"/>
    <property type="match status" value="1"/>
</dbReference>
<gene>
    <name evidence="7" type="ORF">MAC_07682</name>
</gene>
<proteinExistence type="predicted"/>
<sequence length="578" mass="64333">MKASLWVPITTLLLLLGFCHSHLEPGRNIEPRLDRRGMDAESGGFDDEFPEHVYRGEIQRTPEQVQKDGGFYSRGMQRIISGDTLSWKELEDGSSLFRHAAGDSAQFTRYVSTSADPATSLTFAVNDEDPGEKGHISWKIFAIPRAKRAAIGFVPFEQIEGWWEVTYEHDFSNPQVGKKTQDKLQKLGGSGEAPQLAGFPRLSTAWDEDTWKQFKALPVSKSLDDMIDALCTGKDNCIKQLGQQERKPTEPHASLNGQTLVGFNILARYLRNVLNQLREWDHPIGWAVKELDDSINGFQTLINFFKQVFWILVGPRMRPQDLQLLSYGKRDKMRLIGVNDVLRICERVEGTLPDQQQLRMKLKNACTDVRTKAMEVEMPKAAELEIGRAACSVCGLSWDPRDGQCQDKTGAILWPREPPSESTCRNDDSAECGGGQTAADLQTGQAVCGICGSNWYPDEGKCGDTAGALLWPFKTCSDETGRIQCEGGQTTAQRETGEAVCRACGSYWDPEGSKCRDRAGVLLWPPRHLPSIQPLRPSKNRRGGNDIPAVPKKAEGGGGRARSNYLWNLQVFVGLESR</sequence>
<evidence type="ECO:0000313" key="8">
    <source>
        <dbReference type="Proteomes" id="UP000002499"/>
    </source>
</evidence>
<evidence type="ECO:0000256" key="6">
    <source>
        <dbReference type="SAM" id="SignalP"/>
    </source>
</evidence>
<evidence type="ECO:0000256" key="1">
    <source>
        <dbReference type="ARBA" id="ARBA00022656"/>
    </source>
</evidence>
<keyword evidence="3" id="KW-0843">Virulence</keyword>
<accession>E9ECT4</accession>
<dbReference type="Proteomes" id="UP000002499">
    <property type="component" value="Unassembled WGS sequence"/>
</dbReference>
<dbReference type="SUPFAM" id="SSF56399">
    <property type="entry name" value="ADP-ribosylation"/>
    <property type="match status" value="1"/>
</dbReference>
<protein>
    <recommendedName>
        <fullName evidence="9">Heat-labile enterotoxin IIB, A chain</fullName>
    </recommendedName>
</protein>
<dbReference type="GO" id="GO:0090729">
    <property type="term" value="F:toxin activity"/>
    <property type="evidence" value="ECO:0007669"/>
    <property type="project" value="UniProtKB-KW"/>
</dbReference>
<evidence type="ECO:0000256" key="3">
    <source>
        <dbReference type="ARBA" id="ARBA00023026"/>
    </source>
</evidence>
<dbReference type="STRING" id="655827.E9ECT4"/>
<keyword evidence="8" id="KW-1185">Reference proteome</keyword>
<dbReference type="EMBL" id="GL698551">
    <property type="protein sequence ID" value="EFY86301.1"/>
    <property type="molecule type" value="Genomic_DNA"/>
</dbReference>
<evidence type="ECO:0000256" key="2">
    <source>
        <dbReference type="ARBA" id="ARBA00022729"/>
    </source>
</evidence>
<organism evidence="8">
    <name type="scientific">Metarhizium acridum (strain CQMa 102)</name>
    <dbReference type="NCBI Taxonomy" id="655827"/>
    <lineage>
        <taxon>Eukaryota</taxon>
        <taxon>Fungi</taxon>
        <taxon>Dikarya</taxon>
        <taxon>Ascomycota</taxon>
        <taxon>Pezizomycotina</taxon>
        <taxon>Sordariomycetes</taxon>
        <taxon>Hypocreomycetidae</taxon>
        <taxon>Hypocreales</taxon>
        <taxon>Clavicipitaceae</taxon>
        <taxon>Metarhizium</taxon>
    </lineage>
</organism>